<protein>
    <submittedName>
        <fullName evidence="3">Uncharacterized protein</fullName>
    </submittedName>
</protein>
<dbReference type="RefSeq" id="WP_308134958.1">
    <property type="nucleotide sequence ID" value="NZ_CP133197.1"/>
</dbReference>
<dbReference type="AlphaFoldDB" id="A0AA51R0V2"/>
<proteinExistence type="predicted"/>
<accession>A0AA51R0V2</accession>
<keyword evidence="1" id="KW-0472">Membrane</keyword>
<name>A0AA51R0V2_9GAMM</name>
<evidence type="ECO:0000313" key="3">
    <source>
        <dbReference type="EMBL" id="WML88417.1"/>
    </source>
</evidence>
<dbReference type="EMBL" id="CP133217">
    <property type="protein sequence ID" value="WML88417.1"/>
    <property type="molecule type" value="Genomic_DNA"/>
</dbReference>
<evidence type="ECO:0000313" key="4">
    <source>
        <dbReference type="Proteomes" id="UP001223336"/>
    </source>
</evidence>
<reference evidence="3 4" key="1">
    <citation type="submission" date="2023-08" db="EMBL/GenBank/DDBJ databases">
        <title>New molecular markers tilS and rpoB for phylogenetic and monitoring studies of the genus Thiothrix biodiversity.</title>
        <authorList>
            <person name="Ravin N.V."/>
            <person name="Smolyakov D."/>
            <person name="Markov N.D."/>
            <person name="Beletsky A.V."/>
            <person name="Mardanov A.V."/>
            <person name="Rudenko T.S."/>
            <person name="Grabovich M.Y."/>
        </authorList>
    </citation>
    <scope>NUCLEOTIDE SEQUENCE</scope>
    <source>
        <strain evidence="3">DNT52</strain>
        <strain evidence="2 4">H33</strain>
    </source>
</reference>
<keyword evidence="1" id="KW-0812">Transmembrane</keyword>
<evidence type="ECO:0000313" key="2">
    <source>
        <dbReference type="EMBL" id="MDQ5769024.1"/>
    </source>
</evidence>
<keyword evidence="4" id="KW-1185">Reference proteome</keyword>
<dbReference type="EMBL" id="JAVFKN010000013">
    <property type="protein sequence ID" value="MDQ5769024.1"/>
    <property type="molecule type" value="Genomic_DNA"/>
</dbReference>
<organism evidence="3">
    <name type="scientific">Thiothrix subterranea</name>
    <dbReference type="NCBI Taxonomy" id="2735563"/>
    <lineage>
        <taxon>Bacteria</taxon>
        <taxon>Pseudomonadati</taxon>
        <taxon>Pseudomonadota</taxon>
        <taxon>Gammaproteobacteria</taxon>
        <taxon>Thiotrichales</taxon>
        <taxon>Thiotrichaceae</taxon>
        <taxon>Thiothrix</taxon>
    </lineage>
</organism>
<evidence type="ECO:0000256" key="1">
    <source>
        <dbReference type="SAM" id="Phobius"/>
    </source>
</evidence>
<gene>
    <name evidence="2" type="ORF">RCC75_10820</name>
    <name evidence="3" type="ORF">RCG00_08545</name>
</gene>
<sequence>MQFSDDDLKMIEWLRKQHANWPGVRMIILVCSILTMVLAGWLLFSGDEGYSEALVLYVVLAAAGMSYTLGSWAGRAEISLLLKLVEAQQIEKKYI</sequence>
<keyword evidence="1" id="KW-1133">Transmembrane helix</keyword>
<feature type="transmembrane region" description="Helical" evidence="1">
    <location>
        <begin position="54"/>
        <end position="74"/>
    </location>
</feature>
<dbReference type="Proteomes" id="UP001223336">
    <property type="component" value="Unassembled WGS sequence"/>
</dbReference>
<dbReference type="Proteomes" id="UP001229862">
    <property type="component" value="Chromosome"/>
</dbReference>
<feature type="transmembrane region" description="Helical" evidence="1">
    <location>
        <begin position="21"/>
        <end position="42"/>
    </location>
</feature>